<keyword evidence="2" id="KW-1185">Reference proteome</keyword>
<dbReference type="EMBL" id="JXTB01000139">
    <property type="protein sequence ID" value="PON59520.1"/>
    <property type="molecule type" value="Genomic_DNA"/>
</dbReference>
<protein>
    <submittedName>
        <fullName evidence="1">Uncharacterized protein</fullName>
    </submittedName>
</protein>
<evidence type="ECO:0000313" key="1">
    <source>
        <dbReference type="EMBL" id="PON59520.1"/>
    </source>
</evidence>
<name>A0A2P5CEM7_PARAD</name>
<dbReference type="Proteomes" id="UP000237105">
    <property type="component" value="Unassembled WGS sequence"/>
</dbReference>
<reference evidence="2" key="1">
    <citation type="submission" date="2016-06" db="EMBL/GenBank/DDBJ databases">
        <title>Parallel loss of symbiosis genes in relatives of nitrogen-fixing non-legume Parasponia.</title>
        <authorList>
            <person name="Van Velzen R."/>
            <person name="Holmer R."/>
            <person name="Bu F."/>
            <person name="Rutten L."/>
            <person name="Van Zeijl A."/>
            <person name="Liu W."/>
            <person name="Santuari L."/>
            <person name="Cao Q."/>
            <person name="Sharma T."/>
            <person name="Shen D."/>
            <person name="Roswanjaya Y."/>
            <person name="Wardhani T."/>
            <person name="Kalhor M.S."/>
            <person name="Jansen J."/>
            <person name="Van den Hoogen J."/>
            <person name="Gungor B."/>
            <person name="Hartog M."/>
            <person name="Hontelez J."/>
            <person name="Verver J."/>
            <person name="Yang W.-C."/>
            <person name="Schijlen E."/>
            <person name="Repin R."/>
            <person name="Schilthuizen M."/>
            <person name="Schranz E."/>
            <person name="Heidstra R."/>
            <person name="Miyata K."/>
            <person name="Fedorova E."/>
            <person name="Kohlen W."/>
            <person name="Bisseling T."/>
            <person name="Smit S."/>
            <person name="Geurts R."/>
        </authorList>
    </citation>
    <scope>NUCLEOTIDE SEQUENCE [LARGE SCALE GENOMIC DNA]</scope>
    <source>
        <strain evidence="2">cv. WU1-14</strain>
    </source>
</reference>
<feature type="non-terminal residue" evidence="1">
    <location>
        <position position="68"/>
    </location>
</feature>
<proteinExistence type="predicted"/>
<organism evidence="1 2">
    <name type="scientific">Parasponia andersonii</name>
    <name type="common">Sponia andersonii</name>
    <dbReference type="NCBI Taxonomy" id="3476"/>
    <lineage>
        <taxon>Eukaryota</taxon>
        <taxon>Viridiplantae</taxon>
        <taxon>Streptophyta</taxon>
        <taxon>Embryophyta</taxon>
        <taxon>Tracheophyta</taxon>
        <taxon>Spermatophyta</taxon>
        <taxon>Magnoliopsida</taxon>
        <taxon>eudicotyledons</taxon>
        <taxon>Gunneridae</taxon>
        <taxon>Pentapetalae</taxon>
        <taxon>rosids</taxon>
        <taxon>fabids</taxon>
        <taxon>Rosales</taxon>
        <taxon>Cannabaceae</taxon>
        <taxon>Parasponia</taxon>
    </lineage>
</organism>
<sequence length="68" mass="7582">MVGRPFLPESGIASFYSKGHNDPGVCDSESRKLEGRRQHVLRGKSAVKRAWMMDGIMLYGESHMSNGQ</sequence>
<dbReference type="AlphaFoldDB" id="A0A2P5CEM7"/>
<evidence type="ECO:0000313" key="2">
    <source>
        <dbReference type="Proteomes" id="UP000237105"/>
    </source>
</evidence>
<gene>
    <name evidence="1" type="ORF">PanWU01x14_158780</name>
</gene>
<accession>A0A2P5CEM7</accession>
<comment type="caution">
    <text evidence="1">The sequence shown here is derived from an EMBL/GenBank/DDBJ whole genome shotgun (WGS) entry which is preliminary data.</text>
</comment>